<dbReference type="GO" id="GO:0016747">
    <property type="term" value="F:acyltransferase activity, transferring groups other than amino-acyl groups"/>
    <property type="evidence" value="ECO:0007669"/>
    <property type="project" value="InterPro"/>
</dbReference>
<dbReference type="InterPro" id="IPR016181">
    <property type="entry name" value="Acyl_CoA_acyltransferase"/>
</dbReference>
<keyword evidence="5" id="KW-1185">Reference proteome</keyword>
<evidence type="ECO:0000256" key="2">
    <source>
        <dbReference type="ARBA" id="ARBA00023315"/>
    </source>
</evidence>
<protein>
    <submittedName>
        <fullName evidence="4">GNAT family N-acetyltransferase</fullName>
    </submittedName>
</protein>
<keyword evidence="2" id="KW-0012">Acyltransferase</keyword>
<dbReference type="Gene3D" id="3.40.630.30">
    <property type="match status" value="1"/>
</dbReference>
<reference evidence="4 5" key="1">
    <citation type="submission" date="2019-08" db="EMBL/GenBank/DDBJ databases">
        <title>Genome sequencing of Paenibacillus faecis DSM 23593(T).</title>
        <authorList>
            <person name="Kook J.-K."/>
            <person name="Park S.-N."/>
            <person name="Lim Y.K."/>
        </authorList>
    </citation>
    <scope>NUCLEOTIDE SEQUENCE [LARGE SCALE GENOMIC DNA]</scope>
    <source>
        <strain evidence="4 5">DSM 23593</strain>
    </source>
</reference>
<dbReference type="OrthoDB" id="9799092at2"/>
<keyword evidence="1 4" id="KW-0808">Transferase</keyword>
<dbReference type="EMBL" id="VSDO01000005">
    <property type="protein sequence ID" value="TYA11014.1"/>
    <property type="molecule type" value="Genomic_DNA"/>
</dbReference>
<dbReference type="PROSITE" id="PS51186">
    <property type="entry name" value="GNAT"/>
    <property type="match status" value="1"/>
</dbReference>
<evidence type="ECO:0000256" key="1">
    <source>
        <dbReference type="ARBA" id="ARBA00022679"/>
    </source>
</evidence>
<dbReference type="Proteomes" id="UP000325218">
    <property type="component" value="Unassembled WGS sequence"/>
</dbReference>
<organism evidence="4 5">
    <name type="scientific">Paenibacillus faecis</name>
    <dbReference type="NCBI Taxonomy" id="862114"/>
    <lineage>
        <taxon>Bacteria</taxon>
        <taxon>Bacillati</taxon>
        <taxon>Bacillota</taxon>
        <taxon>Bacilli</taxon>
        <taxon>Bacillales</taxon>
        <taxon>Paenibacillaceae</taxon>
        <taxon>Paenibacillus</taxon>
    </lineage>
</organism>
<dbReference type="InterPro" id="IPR050680">
    <property type="entry name" value="YpeA/RimI_acetyltransf"/>
</dbReference>
<dbReference type="AlphaFoldDB" id="A0A5D0CP37"/>
<dbReference type="RefSeq" id="WP_148457239.1">
    <property type="nucleotide sequence ID" value="NZ_VSDO01000005.1"/>
</dbReference>
<dbReference type="InterPro" id="IPR000182">
    <property type="entry name" value="GNAT_dom"/>
</dbReference>
<comment type="caution">
    <text evidence="4">The sequence shown here is derived from an EMBL/GenBank/DDBJ whole genome shotgun (WGS) entry which is preliminary data.</text>
</comment>
<name>A0A5D0CP37_9BACL</name>
<proteinExistence type="predicted"/>
<dbReference type="PANTHER" id="PTHR43420">
    <property type="entry name" value="ACETYLTRANSFERASE"/>
    <property type="match status" value="1"/>
</dbReference>
<dbReference type="PANTHER" id="PTHR43420:SF44">
    <property type="entry name" value="ACETYLTRANSFERASE YPEA"/>
    <property type="match status" value="1"/>
</dbReference>
<evidence type="ECO:0000259" key="3">
    <source>
        <dbReference type="PROSITE" id="PS51186"/>
    </source>
</evidence>
<evidence type="ECO:0000313" key="5">
    <source>
        <dbReference type="Proteomes" id="UP000325218"/>
    </source>
</evidence>
<dbReference type="Pfam" id="PF00583">
    <property type="entry name" value="Acetyltransf_1"/>
    <property type="match status" value="1"/>
</dbReference>
<sequence>MESLSIKKLADLDASGRDQAVEIFTDAFLRSLQFMSKDQTRLTRALRHAFVGDQFYTAVENGKVLGIFAYSTNLARAFSFDKQVFQKEFGRIKGSLIYKVLHGELGKPLDFNDRQCYFESVATAREARGRGIATLLNNHLIAELDYDEFILEVVDTNTSAYRLYEKLGYTEIKRKKQRLFPKLAGFNERIYMKRGKG</sequence>
<gene>
    <name evidence="4" type="ORF">FRY98_24955</name>
</gene>
<evidence type="ECO:0000313" key="4">
    <source>
        <dbReference type="EMBL" id="TYA11014.1"/>
    </source>
</evidence>
<dbReference type="SUPFAM" id="SSF55729">
    <property type="entry name" value="Acyl-CoA N-acyltransferases (Nat)"/>
    <property type="match status" value="1"/>
</dbReference>
<accession>A0A5D0CP37</accession>
<feature type="domain" description="N-acetyltransferase" evidence="3">
    <location>
        <begin position="7"/>
        <end position="193"/>
    </location>
</feature>